<dbReference type="EMBL" id="JAULSY010000066">
    <property type="protein sequence ID" value="KAK0667794.1"/>
    <property type="molecule type" value="Genomic_DNA"/>
</dbReference>
<comment type="caution">
    <text evidence="3">The sequence shown here is derived from an EMBL/GenBank/DDBJ whole genome shotgun (WGS) entry which is preliminary data.</text>
</comment>
<feature type="compositionally biased region" description="Polar residues" evidence="2">
    <location>
        <begin position="1"/>
        <end position="19"/>
    </location>
</feature>
<reference evidence="3" key="1">
    <citation type="submission" date="2023-06" db="EMBL/GenBank/DDBJ databases">
        <title>Genome-scale phylogeny and comparative genomics of the fungal order Sordariales.</title>
        <authorList>
            <consortium name="Lawrence Berkeley National Laboratory"/>
            <person name="Hensen N."/>
            <person name="Bonometti L."/>
            <person name="Westerberg I."/>
            <person name="Brannstrom I.O."/>
            <person name="Guillou S."/>
            <person name="Cros-Aarteil S."/>
            <person name="Calhoun S."/>
            <person name="Haridas S."/>
            <person name="Kuo A."/>
            <person name="Mondo S."/>
            <person name="Pangilinan J."/>
            <person name="Riley R."/>
            <person name="Labutti K."/>
            <person name="Andreopoulos B."/>
            <person name="Lipzen A."/>
            <person name="Chen C."/>
            <person name="Yanf M."/>
            <person name="Daum C."/>
            <person name="Ng V."/>
            <person name="Clum A."/>
            <person name="Steindorff A."/>
            <person name="Ohm R."/>
            <person name="Martin F."/>
            <person name="Silar P."/>
            <person name="Natvig D."/>
            <person name="Lalanne C."/>
            <person name="Gautier V."/>
            <person name="Ament-Velasquez S.L."/>
            <person name="Kruys A."/>
            <person name="Hutchinson M.I."/>
            <person name="Powell A.J."/>
            <person name="Barry K."/>
            <person name="Miller A.N."/>
            <person name="Grigoriev I.V."/>
            <person name="Debuchy R."/>
            <person name="Gladieux P."/>
            <person name="Thoren M.H."/>
            <person name="Johannesson H."/>
        </authorList>
    </citation>
    <scope>NUCLEOTIDE SEQUENCE</scope>
    <source>
        <strain evidence="3">CBS 307.81</strain>
    </source>
</reference>
<name>A0AA39ZBA6_9PEZI</name>
<keyword evidence="4" id="KW-1185">Reference proteome</keyword>
<protein>
    <submittedName>
        <fullName evidence="3">Uncharacterized protein</fullName>
    </submittedName>
</protein>
<gene>
    <name evidence="3" type="ORF">QBC41DRAFT_323207</name>
</gene>
<dbReference type="AlphaFoldDB" id="A0AA39ZBA6"/>
<evidence type="ECO:0000313" key="4">
    <source>
        <dbReference type="Proteomes" id="UP001174997"/>
    </source>
</evidence>
<accession>A0AA39ZBA6</accession>
<evidence type="ECO:0000256" key="2">
    <source>
        <dbReference type="SAM" id="MobiDB-lite"/>
    </source>
</evidence>
<organism evidence="3 4">
    <name type="scientific">Cercophora samala</name>
    <dbReference type="NCBI Taxonomy" id="330535"/>
    <lineage>
        <taxon>Eukaryota</taxon>
        <taxon>Fungi</taxon>
        <taxon>Dikarya</taxon>
        <taxon>Ascomycota</taxon>
        <taxon>Pezizomycotina</taxon>
        <taxon>Sordariomycetes</taxon>
        <taxon>Sordariomycetidae</taxon>
        <taxon>Sordariales</taxon>
        <taxon>Lasiosphaeriaceae</taxon>
        <taxon>Cercophora</taxon>
    </lineage>
</organism>
<dbReference type="Proteomes" id="UP001174997">
    <property type="component" value="Unassembled WGS sequence"/>
</dbReference>
<evidence type="ECO:0000256" key="1">
    <source>
        <dbReference type="SAM" id="Coils"/>
    </source>
</evidence>
<feature type="region of interest" description="Disordered" evidence="2">
    <location>
        <begin position="1"/>
        <end position="22"/>
    </location>
</feature>
<feature type="coiled-coil region" evidence="1">
    <location>
        <begin position="267"/>
        <end position="341"/>
    </location>
</feature>
<proteinExistence type="predicted"/>
<evidence type="ECO:0000313" key="3">
    <source>
        <dbReference type="EMBL" id="KAK0667794.1"/>
    </source>
</evidence>
<keyword evidence="1" id="KW-0175">Coiled coil</keyword>
<sequence length="509" mass="58367">MADPMTSSLTMESIQSSLTDQDRSNAQEVATLLLDVYQTLIRMQYLPASDLRPGPHDLTAMLPLYQDLQLDPRIIHLYTLLPYFDNHPQTAFYKGGLLVDFRDKHHVQQARDPFYRETDRRKMMRPWMTALSSCCGLQVVLIYDAKRHVLGAFELCVDDSRDPGLSGTRWEKELSDADDLPQSDLHPRLGCGEKGGNVYDNMPARAAGDVLRDIKKQFELLEDAPWRHECGDAGGPWLEGVEELFRKHGWPGSDFDVEGFHVDRIRMHAVEYTKDDASQALRKMEEEKNRLQGLNQEVLVCRQALASMKTLDEEWMARFNIWQLENRIEDKKEDLAGAEKLVARLYPKGSNPDDRSEDVVVWELRHLTNAFKQAGGSLEMIHTERSKDDERDLERLRKAVLACLEDADRLCPDRVDLPVDDKDIKVVRYAFNREWQVGTAKARKDRLEGFLATIPSSCKEAREAVQKDIDSCQQQIDKCNKMWDERDARMAEMKKRNEAAAVAAKESVG</sequence>